<dbReference type="PANTHER" id="PTHR13510">
    <property type="entry name" value="FYVE-FINGER-CONTAINING RAB5 EFFECTOR PROTEIN RABENOSYN-5-RELATED"/>
    <property type="match status" value="1"/>
</dbReference>
<gene>
    <name evidence="1" type="ORF">PHYSODRAFT_310820</name>
</gene>
<dbReference type="InterPro" id="IPR023393">
    <property type="entry name" value="START-like_dom_sf"/>
</dbReference>
<dbReference type="Proteomes" id="UP000002640">
    <property type="component" value="Unassembled WGS sequence"/>
</dbReference>
<dbReference type="KEGG" id="psoj:PHYSODRAFT_310820"/>
<organism evidence="1 2">
    <name type="scientific">Phytophthora sojae (strain P6497)</name>
    <name type="common">Soybean stem and root rot agent</name>
    <name type="synonym">Phytophthora megasperma f. sp. glycines</name>
    <dbReference type="NCBI Taxonomy" id="1094619"/>
    <lineage>
        <taxon>Eukaryota</taxon>
        <taxon>Sar</taxon>
        <taxon>Stramenopiles</taxon>
        <taxon>Oomycota</taxon>
        <taxon>Peronosporomycetes</taxon>
        <taxon>Peronosporales</taxon>
        <taxon>Peronosporaceae</taxon>
        <taxon>Phytophthora</taxon>
    </lineage>
</organism>
<dbReference type="STRING" id="1094619.G4YTF6"/>
<protein>
    <recommendedName>
        <fullName evidence="3">START domain-containing protein</fullName>
    </recommendedName>
</protein>
<name>G4YTF6_PHYSP</name>
<dbReference type="InterPro" id="IPR052727">
    <property type="entry name" value="Rab4/Rab5_effector"/>
</dbReference>
<proteinExistence type="predicted"/>
<keyword evidence="2" id="KW-1185">Reference proteome</keyword>
<dbReference type="EMBL" id="JH159152">
    <property type="protein sequence ID" value="EGZ23555.1"/>
    <property type="molecule type" value="Genomic_DNA"/>
</dbReference>
<dbReference type="Gene3D" id="3.30.530.20">
    <property type="match status" value="1"/>
</dbReference>
<dbReference type="PANTHER" id="PTHR13510:SF44">
    <property type="entry name" value="RABENOSYN-5"/>
    <property type="match status" value="1"/>
</dbReference>
<evidence type="ECO:0000313" key="1">
    <source>
        <dbReference type="EMBL" id="EGZ23555.1"/>
    </source>
</evidence>
<dbReference type="AlphaFoldDB" id="G4YTF6"/>
<evidence type="ECO:0008006" key="3">
    <source>
        <dbReference type="Google" id="ProtNLM"/>
    </source>
</evidence>
<evidence type="ECO:0000313" key="2">
    <source>
        <dbReference type="Proteomes" id="UP000002640"/>
    </source>
</evidence>
<dbReference type="InParanoid" id="G4YTF6"/>
<sequence length="310" mass="34808">MIVDSRREAPFAPLRLTRTQRQHCQDITFQLLDRTLRNYDERSDSVDGHVGTPRHHANLDRGRWKQLKTQTNASLYAERASRSWRDLNLAVESANHDKRGTLLAVGTIDGSLDDVMFGLETPDFATVKIRSETLANRPLDGAILEQLVGPTETDPFQFMGITWMVGKESWPLNLVKHPRDFVVVSATGVMTHTNGELIGYEVVQSIDLPQCPALPKPMVRGNLKYAAIYRQKEDGMVDAFIQMYAESQWLMFDKLAVAGLWESALGFWKTPRLSEAKKLQEPRTRGAAARTSATTTRARCALPKYAHAAG</sequence>
<reference evidence="1 2" key="1">
    <citation type="journal article" date="2006" name="Science">
        <title>Phytophthora genome sequences uncover evolutionary origins and mechanisms of pathogenesis.</title>
        <authorList>
            <person name="Tyler B.M."/>
            <person name="Tripathy S."/>
            <person name="Zhang X."/>
            <person name="Dehal P."/>
            <person name="Jiang R.H."/>
            <person name="Aerts A."/>
            <person name="Arredondo F.D."/>
            <person name="Baxter L."/>
            <person name="Bensasson D."/>
            <person name="Beynon J.L."/>
            <person name="Chapman J."/>
            <person name="Damasceno C.M."/>
            <person name="Dorrance A.E."/>
            <person name="Dou D."/>
            <person name="Dickerman A.W."/>
            <person name="Dubchak I.L."/>
            <person name="Garbelotto M."/>
            <person name="Gijzen M."/>
            <person name="Gordon S.G."/>
            <person name="Govers F."/>
            <person name="Grunwald N.J."/>
            <person name="Huang W."/>
            <person name="Ivors K.L."/>
            <person name="Jones R.W."/>
            <person name="Kamoun S."/>
            <person name="Krampis K."/>
            <person name="Lamour K.H."/>
            <person name="Lee M.K."/>
            <person name="McDonald W.H."/>
            <person name="Medina M."/>
            <person name="Meijer H.J."/>
            <person name="Nordberg E.K."/>
            <person name="Maclean D.J."/>
            <person name="Ospina-Giraldo M.D."/>
            <person name="Morris P.F."/>
            <person name="Phuntumart V."/>
            <person name="Putnam N.H."/>
            <person name="Rash S."/>
            <person name="Rose J.K."/>
            <person name="Sakihama Y."/>
            <person name="Salamov A.A."/>
            <person name="Savidor A."/>
            <person name="Scheuring C.F."/>
            <person name="Smith B.M."/>
            <person name="Sobral B.W."/>
            <person name="Terry A."/>
            <person name="Torto-Alalibo T.A."/>
            <person name="Win J."/>
            <person name="Xu Z."/>
            <person name="Zhang H."/>
            <person name="Grigoriev I.V."/>
            <person name="Rokhsar D.S."/>
            <person name="Boore J.L."/>
        </authorList>
    </citation>
    <scope>NUCLEOTIDE SEQUENCE [LARGE SCALE GENOMIC DNA]</scope>
    <source>
        <strain evidence="1 2">P6497</strain>
    </source>
</reference>
<accession>G4YTF6</accession>
<dbReference type="RefSeq" id="XP_009518843.1">
    <property type="nucleotide sequence ID" value="XM_009520548.1"/>
</dbReference>
<dbReference type="GeneID" id="20643325"/>